<dbReference type="EMBL" id="SDEE01000260">
    <property type="protein sequence ID" value="RXW18524.1"/>
    <property type="molecule type" value="Genomic_DNA"/>
</dbReference>
<dbReference type="Proteomes" id="UP000290288">
    <property type="component" value="Unassembled WGS sequence"/>
</dbReference>
<evidence type="ECO:0000313" key="2">
    <source>
        <dbReference type="Proteomes" id="UP000290288"/>
    </source>
</evidence>
<comment type="caution">
    <text evidence="1">The sequence shown here is derived from an EMBL/GenBank/DDBJ whole genome shotgun (WGS) entry which is preliminary data.</text>
</comment>
<protein>
    <recommendedName>
        <fullName evidence="3">AIG1-type G domain-containing protein</fullName>
    </recommendedName>
</protein>
<keyword evidence="2" id="KW-1185">Reference proteome</keyword>
<evidence type="ECO:0000313" key="1">
    <source>
        <dbReference type="EMBL" id="RXW18524.1"/>
    </source>
</evidence>
<dbReference type="OrthoDB" id="8954335at2759"/>
<organism evidence="1 2">
    <name type="scientific">Candolleomyces aberdarensis</name>
    <dbReference type="NCBI Taxonomy" id="2316362"/>
    <lineage>
        <taxon>Eukaryota</taxon>
        <taxon>Fungi</taxon>
        <taxon>Dikarya</taxon>
        <taxon>Basidiomycota</taxon>
        <taxon>Agaricomycotina</taxon>
        <taxon>Agaricomycetes</taxon>
        <taxon>Agaricomycetidae</taxon>
        <taxon>Agaricales</taxon>
        <taxon>Agaricineae</taxon>
        <taxon>Psathyrellaceae</taxon>
        <taxon>Candolleomyces</taxon>
    </lineage>
</organism>
<dbReference type="Gene3D" id="3.40.50.300">
    <property type="entry name" value="P-loop containing nucleotide triphosphate hydrolases"/>
    <property type="match status" value="1"/>
</dbReference>
<name>A0A4Q2DIA0_9AGAR</name>
<reference evidence="1 2" key="1">
    <citation type="submission" date="2019-01" db="EMBL/GenBank/DDBJ databases">
        <title>Draft genome sequence of Psathyrella aberdarensis IHI B618.</title>
        <authorList>
            <person name="Buettner E."/>
            <person name="Kellner H."/>
        </authorList>
    </citation>
    <scope>NUCLEOTIDE SEQUENCE [LARGE SCALE GENOMIC DNA]</scope>
    <source>
        <strain evidence="1 2">IHI B618</strain>
    </source>
</reference>
<sequence length="230" mass="25960">MNILQFINSVCGSDETLVSDGPLRCTREVKAFAYKRPDGIKVILVDTPGFGDGKEEDFKTDEEIFKMIAEFPGTLGRGGFSGVILLQSISGETQKPGSVKMIQRLCGSETMENVVVVTTRWDEFCCDTERAADPEQRLVESDQLWHDLHGARVPFFRTGFFGDKALPKDHRYQRPRAVVESLLGLEIVPGRELILYVSFLQLRLFKFLETDPRSVDAVSWEKLEPESLHS</sequence>
<gene>
    <name evidence="1" type="ORF">EST38_g7336</name>
</gene>
<evidence type="ECO:0008006" key="3">
    <source>
        <dbReference type="Google" id="ProtNLM"/>
    </source>
</evidence>
<dbReference type="STRING" id="2316362.A0A4Q2DIA0"/>
<accession>A0A4Q2DIA0</accession>
<dbReference type="InterPro" id="IPR027417">
    <property type="entry name" value="P-loop_NTPase"/>
</dbReference>
<proteinExistence type="predicted"/>
<dbReference type="SUPFAM" id="SSF52540">
    <property type="entry name" value="P-loop containing nucleoside triphosphate hydrolases"/>
    <property type="match status" value="1"/>
</dbReference>
<dbReference type="AlphaFoldDB" id="A0A4Q2DIA0"/>